<keyword evidence="3" id="KW-1185">Reference proteome</keyword>
<organism evidence="2 3">
    <name type="scientific">Dictyobacter kobayashii</name>
    <dbReference type="NCBI Taxonomy" id="2014872"/>
    <lineage>
        <taxon>Bacteria</taxon>
        <taxon>Bacillati</taxon>
        <taxon>Chloroflexota</taxon>
        <taxon>Ktedonobacteria</taxon>
        <taxon>Ktedonobacterales</taxon>
        <taxon>Dictyobacteraceae</taxon>
        <taxon>Dictyobacter</taxon>
    </lineage>
</organism>
<dbReference type="Gene3D" id="1.10.260.40">
    <property type="entry name" value="lambda repressor-like DNA-binding domains"/>
    <property type="match status" value="1"/>
</dbReference>
<feature type="domain" description="HTH cro/C1-type" evidence="1">
    <location>
        <begin position="3"/>
        <end position="55"/>
    </location>
</feature>
<reference evidence="3" key="1">
    <citation type="submission" date="2018-12" db="EMBL/GenBank/DDBJ databases">
        <title>Tengunoibacter tsumagoiensis gen. nov., sp. nov., Dictyobacter kobayashii sp. nov., D. alpinus sp. nov., and D. joshuensis sp. nov. and description of Dictyobacteraceae fam. nov. within the order Ktedonobacterales isolated from Tengu-no-mugimeshi.</title>
        <authorList>
            <person name="Wang C.M."/>
            <person name="Zheng Y."/>
            <person name="Sakai Y."/>
            <person name="Toyoda A."/>
            <person name="Minakuchi Y."/>
            <person name="Abe K."/>
            <person name="Yokota A."/>
            <person name="Yabe S."/>
        </authorList>
    </citation>
    <scope>NUCLEOTIDE SEQUENCE [LARGE SCALE GENOMIC DNA]</scope>
    <source>
        <strain evidence="3">Uno11</strain>
    </source>
</reference>
<evidence type="ECO:0000313" key="2">
    <source>
        <dbReference type="EMBL" id="GCE20041.1"/>
    </source>
</evidence>
<dbReference type="Pfam" id="PF13443">
    <property type="entry name" value="HTH_26"/>
    <property type="match status" value="1"/>
</dbReference>
<dbReference type="GO" id="GO:0003677">
    <property type="term" value="F:DNA binding"/>
    <property type="evidence" value="ECO:0007669"/>
    <property type="project" value="InterPro"/>
</dbReference>
<name>A0A402ALL8_9CHLR</name>
<sequence>MSRLRELRIKAALNISALNRLSGVSRPTLEKMEKDEPVRADLASAVCRVLSEKLGYEVTLEGAEIKVL</sequence>
<dbReference type="RefSeq" id="WP_371865740.1">
    <property type="nucleotide sequence ID" value="NZ_BIFS01000001.1"/>
</dbReference>
<dbReference type="InterPro" id="IPR010982">
    <property type="entry name" value="Lambda_DNA-bd_dom_sf"/>
</dbReference>
<dbReference type="Proteomes" id="UP000287188">
    <property type="component" value="Unassembled WGS sequence"/>
</dbReference>
<accession>A0A402ALL8</accession>
<dbReference type="InterPro" id="IPR001387">
    <property type="entry name" value="Cro/C1-type_HTH"/>
</dbReference>
<gene>
    <name evidence="2" type="ORF">KDK_38410</name>
</gene>
<dbReference type="SUPFAM" id="SSF47413">
    <property type="entry name" value="lambda repressor-like DNA-binding domains"/>
    <property type="match status" value="1"/>
</dbReference>
<dbReference type="EMBL" id="BIFS01000001">
    <property type="protein sequence ID" value="GCE20041.1"/>
    <property type="molecule type" value="Genomic_DNA"/>
</dbReference>
<protein>
    <recommendedName>
        <fullName evidence="1">HTH cro/C1-type domain-containing protein</fullName>
    </recommendedName>
</protein>
<evidence type="ECO:0000313" key="3">
    <source>
        <dbReference type="Proteomes" id="UP000287188"/>
    </source>
</evidence>
<proteinExistence type="predicted"/>
<comment type="caution">
    <text evidence="2">The sequence shown here is derived from an EMBL/GenBank/DDBJ whole genome shotgun (WGS) entry which is preliminary data.</text>
</comment>
<evidence type="ECO:0000259" key="1">
    <source>
        <dbReference type="Pfam" id="PF13443"/>
    </source>
</evidence>
<dbReference type="AlphaFoldDB" id="A0A402ALL8"/>